<accession>A0A6C0JKY3</accession>
<sequence length="318" mass="36348">MEITDPRSVLEFQKKTFCGHPRAHVRKVLLQNVQLGHADYACYWTLELLCSGLVHSLWDAFFEAAALHINRANPAVFTYLANAYENYMPLESGYTLSSMTSIRNNMDVRRAVCEVAAAMSTCRKNKLPSLPTIKPTHDFDPVTIQESIKAPSSMYGKIVLRANDPMPVVVPMNEFCYCIRQDVRDLTRALYWMSWVFTFCREHKKASKMVLPFANRADEFVSMDHGTHPIWIFWDAVRRQASPHARPYVDILYKMHCLRWSPSDKAKRPLLLAAVVIVCESNLDTTPVAGNTLAISQLLEGMPRWIDAIQRMQQSFSS</sequence>
<name>A0A6C0JKY3_9ZZZZ</name>
<organism evidence="1">
    <name type="scientific">viral metagenome</name>
    <dbReference type="NCBI Taxonomy" id="1070528"/>
    <lineage>
        <taxon>unclassified sequences</taxon>
        <taxon>metagenomes</taxon>
        <taxon>organismal metagenomes</taxon>
    </lineage>
</organism>
<protein>
    <submittedName>
        <fullName evidence="1">Uncharacterized protein</fullName>
    </submittedName>
</protein>
<reference evidence="1" key="1">
    <citation type="journal article" date="2020" name="Nature">
        <title>Giant virus diversity and host interactions through global metagenomics.</title>
        <authorList>
            <person name="Schulz F."/>
            <person name="Roux S."/>
            <person name="Paez-Espino D."/>
            <person name="Jungbluth S."/>
            <person name="Walsh D.A."/>
            <person name="Denef V.J."/>
            <person name="McMahon K.D."/>
            <person name="Konstantinidis K.T."/>
            <person name="Eloe-Fadrosh E.A."/>
            <person name="Kyrpides N.C."/>
            <person name="Woyke T."/>
        </authorList>
    </citation>
    <scope>NUCLEOTIDE SEQUENCE</scope>
    <source>
        <strain evidence="1">GVMAG-M-3300027708-51</strain>
    </source>
</reference>
<evidence type="ECO:0000313" key="1">
    <source>
        <dbReference type="EMBL" id="QHU04478.1"/>
    </source>
</evidence>
<dbReference type="AlphaFoldDB" id="A0A6C0JKY3"/>
<dbReference type="EMBL" id="MN740401">
    <property type="protein sequence ID" value="QHU04478.1"/>
    <property type="molecule type" value="Genomic_DNA"/>
</dbReference>
<proteinExistence type="predicted"/>